<dbReference type="AlphaFoldDB" id="A0A844XYZ3"/>
<accession>A0A844XYZ3</accession>
<dbReference type="Proteomes" id="UP000444185">
    <property type="component" value="Unassembled WGS sequence"/>
</dbReference>
<keyword evidence="3" id="KW-1185">Reference proteome</keyword>
<feature type="region of interest" description="Disordered" evidence="1">
    <location>
        <begin position="1"/>
        <end position="40"/>
    </location>
</feature>
<proteinExistence type="predicted"/>
<evidence type="ECO:0000313" key="3">
    <source>
        <dbReference type="Proteomes" id="UP000444185"/>
    </source>
</evidence>
<evidence type="ECO:0000313" key="2">
    <source>
        <dbReference type="EMBL" id="MXO50122.1"/>
    </source>
</evidence>
<feature type="compositionally biased region" description="Basic and acidic residues" evidence="1">
    <location>
        <begin position="1"/>
        <end position="10"/>
    </location>
</feature>
<dbReference type="EMBL" id="WTYF01000003">
    <property type="protein sequence ID" value="MXO50122.1"/>
    <property type="molecule type" value="Genomic_DNA"/>
</dbReference>
<comment type="caution">
    <text evidence="2">The sequence shown here is derived from an EMBL/GenBank/DDBJ whole genome shotgun (WGS) entry which is preliminary data.</text>
</comment>
<reference evidence="2 3" key="1">
    <citation type="submission" date="2019-12" db="EMBL/GenBank/DDBJ databases">
        <title>Genomic-based taxomic classification of the family Erythrobacteraceae.</title>
        <authorList>
            <person name="Xu L."/>
        </authorList>
    </citation>
    <scope>NUCLEOTIDE SEQUENCE [LARGE SCALE GENOMIC DNA]</scope>
    <source>
        <strain evidence="2 3">DSM 16225</strain>
    </source>
</reference>
<dbReference type="OrthoDB" id="7433096at2"/>
<feature type="compositionally biased region" description="Polar residues" evidence="1">
    <location>
        <begin position="20"/>
        <end position="40"/>
    </location>
</feature>
<dbReference type="RefSeq" id="WP_160606460.1">
    <property type="nucleotide sequence ID" value="NZ_WTYF01000003.1"/>
</dbReference>
<name>A0A844XYZ3_9SPHN</name>
<gene>
    <name evidence="2" type="ORF">GRI42_02240</name>
</gene>
<organism evidence="2 3">
    <name type="scientific">Qipengyuania gaetbuli</name>
    <dbReference type="NCBI Taxonomy" id="266952"/>
    <lineage>
        <taxon>Bacteria</taxon>
        <taxon>Pseudomonadati</taxon>
        <taxon>Pseudomonadota</taxon>
        <taxon>Alphaproteobacteria</taxon>
        <taxon>Sphingomonadales</taxon>
        <taxon>Erythrobacteraceae</taxon>
        <taxon>Qipengyuania</taxon>
    </lineage>
</organism>
<protein>
    <submittedName>
        <fullName evidence="2">Uncharacterized protein</fullName>
    </submittedName>
</protein>
<evidence type="ECO:0000256" key="1">
    <source>
        <dbReference type="SAM" id="MobiDB-lite"/>
    </source>
</evidence>
<sequence>MSKDNCEKAHYGRGTAAGSKGNTPTAKANSVAAASQVTQTLPRRHRQVVEAFASYGAFGARPEDVANDLELPVHVVRPRCGELRKRGLLHEVGKRPGLWGCDVTAFSVVKPDDEAA</sequence>